<evidence type="ECO:0000256" key="7">
    <source>
        <dbReference type="ARBA" id="ARBA00023136"/>
    </source>
</evidence>
<protein>
    <submittedName>
        <fullName evidence="10">ACDE family multidrug resistance protein</fullName>
    </submittedName>
</protein>
<dbReference type="RefSeq" id="WP_367617776.1">
    <property type="nucleotide sequence ID" value="NZ_JAFBCV010000004.1"/>
</dbReference>
<dbReference type="InterPro" id="IPR050189">
    <property type="entry name" value="MFS_Efflux_Transporters"/>
</dbReference>
<feature type="transmembrane region" description="Helical" evidence="8">
    <location>
        <begin position="75"/>
        <end position="95"/>
    </location>
</feature>
<dbReference type="PANTHER" id="PTHR43124">
    <property type="entry name" value="PURINE EFFLUX PUMP PBUE"/>
    <property type="match status" value="1"/>
</dbReference>
<evidence type="ECO:0000313" key="11">
    <source>
        <dbReference type="Proteomes" id="UP001179280"/>
    </source>
</evidence>
<dbReference type="Proteomes" id="UP001179280">
    <property type="component" value="Unassembled WGS sequence"/>
</dbReference>
<evidence type="ECO:0000256" key="2">
    <source>
        <dbReference type="ARBA" id="ARBA00007520"/>
    </source>
</evidence>
<evidence type="ECO:0000256" key="3">
    <source>
        <dbReference type="ARBA" id="ARBA00022448"/>
    </source>
</evidence>
<comment type="similarity">
    <text evidence="2">Belongs to the major facilitator superfamily. TCR/Tet family.</text>
</comment>
<dbReference type="PROSITE" id="PS50850">
    <property type="entry name" value="MFS"/>
    <property type="match status" value="1"/>
</dbReference>
<evidence type="ECO:0000256" key="8">
    <source>
        <dbReference type="SAM" id="Phobius"/>
    </source>
</evidence>
<evidence type="ECO:0000256" key="1">
    <source>
        <dbReference type="ARBA" id="ARBA00004651"/>
    </source>
</evidence>
<feature type="transmembrane region" description="Helical" evidence="8">
    <location>
        <begin position="148"/>
        <end position="165"/>
    </location>
</feature>
<keyword evidence="11" id="KW-1185">Reference proteome</keyword>
<keyword evidence="5 8" id="KW-0812">Transmembrane</keyword>
<dbReference type="InterPro" id="IPR011701">
    <property type="entry name" value="MFS"/>
</dbReference>
<evidence type="ECO:0000259" key="9">
    <source>
        <dbReference type="PROSITE" id="PS50850"/>
    </source>
</evidence>
<dbReference type="EMBL" id="JAFBCV010000004">
    <property type="protein sequence ID" value="MBM7838378.1"/>
    <property type="molecule type" value="Genomic_DNA"/>
</dbReference>
<evidence type="ECO:0000313" key="10">
    <source>
        <dbReference type="EMBL" id="MBM7838378.1"/>
    </source>
</evidence>
<feature type="transmembrane region" description="Helical" evidence="8">
    <location>
        <begin position="346"/>
        <end position="366"/>
    </location>
</feature>
<reference evidence="10" key="1">
    <citation type="submission" date="2021-01" db="EMBL/GenBank/DDBJ databases">
        <title>Genomic Encyclopedia of Type Strains, Phase IV (KMG-IV): sequencing the most valuable type-strain genomes for metagenomic binning, comparative biology and taxonomic classification.</title>
        <authorList>
            <person name="Goeker M."/>
        </authorList>
    </citation>
    <scope>NUCLEOTIDE SEQUENCE</scope>
    <source>
        <strain evidence="10">DSM 21943</strain>
    </source>
</reference>
<feature type="transmembrane region" description="Helical" evidence="8">
    <location>
        <begin position="7"/>
        <end position="28"/>
    </location>
</feature>
<organism evidence="10 11">
    <name type="scientific">Shouchella xiaoxiensis</name>
    <dbReference type="NCBI Taxonomy" id="766895"/>
    <lineage>
        <taxon>Bacteria</taxon>
        <taxon>Bacillati</taxon>
        <taxon>Bacillota</taxon>
        <taxon>Bacilli</taxon>
        <taxon>Bacillales</taxon>
        <taxon>Bacillaceae</taxon>
        <taxon>Shouchella</taxon>
    </lineage>
</organism>
<gene>
    <name evidence="10" type="ORF">JOC54_001634</name>
</gene>
<dbReference type="CDD" id="cd17474">
    <property type="entry name" value="MFS_YfmO_like"/>
    <property type="match status" value="1"/>
</dbReference>
<dbReference type="Gene3D" id="1.20.1250.20">
    <property type="entry name" value="MFS general substrate transporter like domains"/>
    <property type="match status" value="1"/>
</dbReference>
<accession>A0ABS2SS74</accession>
<feature type="transmembrane region" description="Helical" evidence="8">
    <location>
        <begin position="372"/>
        <end position="393"/>
    </location>
</feature>
<keyword evidence="7 8" id="KW-0472">Membrane</keyword>
<dbReference type="Pfam" id="PF07690">
    <property type="entry name" value="MFS_1"/>
    <property type="match status" value="1"/>
</dbReference>
<dbReference type="SUPFAM" id="SSF103473">
    <property type="entry name" value="MFS general substrate transporter"/>
    <property type="match status" value="1"/>
</dbReference>
<dbReference type="InterPro" id="IPR005829">
    <property type="entry name" value="Sugar_transporter_CS"/>
</dbReference>
<keyword evidence="6 8" id="KW-1133">Transmembrane helix</keyword>
<dbReference type="InterPro" id="IPR036259">
    <property type="entry name" value="MFS_trans_sf"/>
</dbReference>
<feature type="transmembrane region" description="Helical" evidence="8">
    <location>
        <begin position="40"/>
        <end position="63"/>
    </location>
</feature>
<evidence type="ECO:0000256" key="6">
    <source>
        <dbReference type="ARBA" id="ARBA00022989"/>
    </source>
</evidence>
<comment type="caution">
    <text evidence="10">The sequence shown here is derived from an EMBL/GenBank/DDBJ whole genome shotgun (WGS) entry which is preliminary data.</text>
</comment>
<dbReference type="InterPro" id="IPR001958">
    <property type="entry name" value="Tet-R_TetA/multi-R_MdtG-like"/>
</dbReference>
<dbReference type="PRINTS" id="PR01035">
    <property type="entry name" value="TCRTETA"/>
</dbReference>
<dbReference type="InterPro" id="IPR020846">
    <property type="entry name" value="MFS_dom"/>
</dbReference>
<evidence type="ECO:0000256" key="5">
    <source>
        <dbReference type="ARBA" id="ARBA00022692"/>
    </source>
</evidence>
<evidence type="ECO:0000256" key="4">
    <source>
        <dbReference type="ARBA" id="ARBA00022475"/>
    </source>
</evidence>
<name>A0ABS2SS74_9BACI</name>
<sequence length="404" mass="44178">MANVKKTWGLISLSSVPLVMTLGNSMLIPVLPTIGKELEISSFMVSLLITAYSVVAIVFIPIAGYLSDHIGRKQVIVPSLIIAGVGGFIAGVASWKMADPYWVILIGRLLQGIGAAGAAPIVMPFVGDLFKDKQQVSEGLGLIETSNTFGKVLSPIFGALLASFIWFMPFFAFPVFCTLAILLVIFLVETPEKMKKPKNFRQFLKSIKKIFKREGRWLYTVFIAGGVCMYILFGVLFYLSTFLEESHHIHGIRKGVILAFPLLALCLSSFGAGKLIGQDQSKMRWVTIAGLSLLAISVFIVSFNKELYMMLTALFAAGIGIGATLPSLDAFVTEGIPAEQRGSISSFYNSTRFIGVAVGPPLFALFMKGSHLYTFVGNALLILVTIVLVFWGIRPQKKAVRTWW</sequence>
<feature type="transmembrane region" description="Helical" evidence="8">
    <location>
        <begin position="307"/>
        <end position="325"/>
    </location>
</feature>
<keyword evidence="3" id="KW-0813">Transport</keyword>
<feature type="transmembrane region" description="Helical" evidence="8">
    <location>
        <begin position="251"/>
        <end position="273"/>
    </location>
</feature>
<feature type="transmembrane region" description="Helical" evidence="8">
    <location>
        <begin position="101"/>
        <end position="127"/>
    </location>
</feature>
<proteinExistence type="inferred from homology"/>
<feature type="transmembrane region" description="Helical" evidence="8">
    <location>
        <begin position="171"/>
        <end position="188"/>
    </location>
</feature>
<dbReference type="PANTHER" id="PTHR43124:SF3">
    <property type="entry name" value="CHLORAMPHENICOL EFFLUX PUMP RV0191"/>
    <property type="match status" value="1"/>
</dbReference>
<feature type="domain" description="Major facilitator superfamily (MFS) profile" evidence="9">
    <location>
        <begin position="9"/>
        <end position="397"/>
    </location>
</feature>
<comment type="subcellular location">
    <subcellularLocation>
        <location evidence="1">Cell membrane</location>
        <topology evidence="1">Multi-pass membrane protein</topology>
    </subcellularLocation>
</comment>
<keyword evidence="4" id="KW-1003">Cell membrane</keyword>
<feature type="transmembrane region" description="Helical" evidence="8">
    <location>
        <begin position="285"/>
        <end position="301"/>
    </location>
</feature>
<dbReference type="PROSITE" id="PS00216">
    <property type="entry name" value="SUGAR_TRANSPORT_1"/>
    <property type="match status" value="1"/>
</dbReference>
<feature type="transmembrane region" description="Helical" evidence="8">
    <location>
        <begin position="217"/>
        <end position="239"/>
    </location>
</feature>